<evidence type="ECO:0000256" key="1">
    <source>
        <dbReference type="SAM" id="Phobius"/>
    </source>
</evidence>
<proteinExistence type="predicted"/>
<organism evidence="2 3">
    <name type="scientific">Promicromonospora citrea</name>
    <dbReference type="NCBI Taxonomy" id="43677"/>
    <lineage>
        <taxon>Bacteria</taxon>
        <taxon>Bacillati</taxon>
        <taxon>Actinomycetota</taxon>
        <taxon>Actinomycetes</taxon>
        <taxon>Micrococcales</taxon>
        <taxon>Promicromonosporaceae</taxon>
        <taxon>Promicromonospora</taxon>
    </lineage>
</organism>
<keyword evidence="1" id="KW-0812">Transmembrane</keyword>
<feature type="transmembrane region" description="Helical" evidence="1">
    <location>
        <begin position="117"/>
        <end position="137"/>
    </location>
</feature>
<evidence type="ECO:0008006" key="4">
    <source>
        <dbReference type="Google" id="ProtNLM"/>
    </source>
</evidence>
<protein>
    <recommendedName>
        <fullName evidence="4">FAR-17a/AIG1-like protein</fullName>
    </recommendedName>
</protein>
<gene>
    <name evidence="2" type="ORF">GCM10010102_31050</name>
</gene>
<comment type="caution">
    <text evidence="2">The sequence shown here is derived from an EMBL/GenBank/DDBJ whole genome shotgun (WGS) entry which is preliminary data.</text>
</comment>
<keyword evidence="1" id="KW-0472">Membrane</keyword>
<dbReference type="NCBIfam" id="NF038065">
    <property type="entry name" value="Pr6Pr"/>
    <property type="match status" value="1"/>
</dbReference>
<reference evidence="2" key="1">
    <citation type="journal article" date="2014" name="Int. J. Syst. Evol. Microbiol.">
        <title>Complete genome sequence of Corynebacterium casei LMG S-19264T (=DSM 44701T), isolated from a smear-ripened cheese.</title>
        <authorList>
            <consortium name="US DOE Joint Genome Institute (JGI-PGF)"/>
            <person name="Walter F."/>
            <person name="Albersmeier A."/>
            <person name="Kalinowski J."/>
            <person name="Ruckert C."/>
        </authorList>
    </citation>
    <scope>NUCLEOTIDE SEQUENCE</scope>
    <source>
        <strain evidence="2">JCM 3051</strain>
    </source>
</reference>
<feature type="transmembrane region" description="Helical" evidence="1">
    <location>
        <begin position="189"/>
        <end position="209"/>
    </location>
</feature>
<accession>A0A8H9GN68</accession>
<evidence type="ECO:0000313" key="2">
    <source>
        <dbReference type="EMBL" id="GGM33311.1"/>
    </source>
</evidence>
<dbReference type="RefSeq" id="WP_229785586.1">
    <property type="nucleotide sequence ID" value="NZ_BMPT01000013.1"/>
</dbReference>
<name>A0A8H9GN68_9MICO</name>
<dbReference type="AlphaFoldDB" id="A0A8H9GN68"/>
<feature type="transmembrane region" description="Helical" evidence="1">
    <location>
        <begin position="54"/>
        <end position="74"/>
    </location>
</feature>
<sequence length="232" mass="24473">MTFRTGPGQRAALVRAMHLLVGLAALTGVAMELAVAVTDGPGLAPTHAERLVRLFSYFTIQSNLLVAGVSLALAADPWCDGAVFRVLRLDALLCIAVTGIVYNTVLRGLTPLAGAGLVANTLLHVVAPVGAVVVWLLAGPRPRVGGRTVWWSVAYPVAWLAYTFTRGAVTGWYPYPFLDVTELGYGRALTNAALVAVVFLALAWGVRVADGRLPAADRADRDGLRRDVTSGA</sequence>
<dbReference type="EMBL" id="BMPT01000013">
    <property type="protein sequence ID" value="GGM33311.1"/>
    <property type="molecule type" value="Genomic_DNA"/>
</dbReference>
<feature type="transmembrane region" description="Helical" evidence="1">
    <location>
        <begin position="149"/>
        <end position="169"/>
    </location>
</feature>
<keyword evidence="3" id="KW-1185">Reference proteome</keyword>
<keyword evidence="1" id="KW-1133">Transmembrane helix</keyword>
<evidence type="ECO:0000313" key="3">
    <source>
        <dbReference type="Proteomes" id="UP000655589"/>
    </source>
</evidence>
<feature type="transmembrane region" description="Helical" evidence="1">
    <location>
        <begin position="86"/>
        <end position="105"/>
    </location>
</feature>
<reference evidence="2" key="2">
    <citation type="submission" date="2020-09" db="EMBL/GenBank/DDBJ databases">
        <authorList>
            <person name="Sun Q."/>
            <person name="Ohkuma M."/>
        </authorList>
    </citation>
    <scope>NUCLEOTIDE SEQUENCE</scope>
    <source>
        <strain evidence="2">JCM 3051</strain>
    </source>
</reference>
<feature type="transmembrane region" description="Helical" evidence="1">
    <location>
        <begin position="12"/>
        <end position="34"/>
    </location>
</feature>
<dbReference type="InterPro" id="IPR049713">
    <property type="entry name" value="Pr6Pr-like"/>
</dbReference>
<dbReference type="Proteomes" id="UP000655589">
    <property type="component" value="Unassembled WGS sequence"/>
</dbReference>